<proteinExistence type="predicted"/>
<sequence length="249" mass="27011">MLLQLKALTLVSTLVRIRAETTRVPPGWTPTDSQDLSKPTDFELPIQNCMATAISSIHCDTSLTKCFCSESNFTSAIMQCNTVLSTDSSIYSYAPDYLRKTPVFISYFSDTPPVVVTFILTTTLTSPTYITPTATAGNSTTYTLPGASASPASAVGQTQSKRTVVALGVGIPVSVVFASVLMAGLCIGYQQRRARAHLTREEAGKSHEKAELDGKLRQRCELWTLANAVELEDQQRTVELESPCNVTET</sequence>
<evidence type="ECO:0000313" key="4">
    <source>
        <dbReference type="Proteomes" id="UP000799444"/>
    </source>
</evidence>
<reference evidence="3" key="1">
    <citation type="journal article" date="2020" name="Stud. Mycol.">
        <title>101 Dothideomycetes genomes: a test case for predicting lifestyles and emergence of pathogens.</title>
        <authorList>
            <person name="Haridas S."/>
            <person name="Albert R."/>
            <person name="Binder M."/>
            <person name="Bloem J."/>
            <person name="Labutti K."/>
            <person name="Salamov A."/>
            <person name="Andreopoulos B."/>
            <person name="Baker S."/>
            <person name="Barry K."/>
            <person name="Bills G."/>
            <person name="Bluhm B."/>
            <person name="Cannon C."/>
            <person name="Castanera R."/>
            <person name="Culley D."/>
            <person name="Daum C."/>
            <person name="Ezra D."/>
            <person name="Gonzalez J."/>
            <person name="Henrissat B."/>
            <person name="Kuo A."/>
            <person name="Liang C."/>
            <person name="Lipzen A."/>
            <person name="Lutzoni F."/>
            <person name="Magnuson J."/>
            <person name="Mondo S."/>
            <person name="Nolan M."/>
            <person name="Ohm R."/>
            <person name="Pangilinan J."/>
            <person name="Park H.-J."/>
            <person name="Ramirez L."/>
            <person name="Alfaro M."/>
            <person name="Sun H."/>
            <person name="Tritt A."/>
            <person name="Yoshinaga Y."/>
            <person name="Zwiers L.-H."/>
            <person name="Turgeon B."/>
            <person name="Goodwin S."/>
            <person name="Spatafora J."/>
            <person name="Crous P."/>
            <person name="Grigoriev I."/>
        </authorList>
    </citation>
    <scope>NUCLEOTIDE SEQUENCE</scope>
    <source>
        <strain evidence="3">CBS 125425</strain>
    </source>
</reference>
<keyword evidence="1" id="KW-0812">Transmembrane</keyword>
<feature type="signal peptide" evidence="2">
    <location>
        <begin position="1"/>
        <end position="19"/>
    </location>
</feature>
<evidence type="ECO:0000313" key="3">
    <source>
        <dbReference type="EMBL" id="KAF2733503.1"/>
    </source>
</evidence>
<keyword evidence="4" id="KW-1185">Reference proteome</keyword>
<accession>A0A9P4QTC3</accession>
<protein>
    <recommendedName>
        <fullName evidence="5">Extracellular membrane protein CFEM domain-containing protein</fullName>
    </recommendedName>
</protein>
<keyword evidence="1" id="KW-1133">Transmembrane helix</keyword>
<dbReference type="AlphaFoldDB" id="A0A9P4QTC3"/>
<dbReference type="EMBL" id="ML996160">
    <property type="protein sequence ID" value="KAF2733503.1"/>
    <property type="molecule type" value="Genomic_DNA"/>
</dbReference>
<dbReference type="Proteomes" id="UP000799444">
    <property type="component" value="Unassembled WGS sequence"/>
</dbReference>
<feature type="transmembrane region" description="Helical" evidence="1">
    <location>
        <begin position="164"/>
        <end position="189"/>
    </location>
</feature>
<name>A0A9P4QTC3_9PLEO</name>
<evidence type="ECO:0000256" key="1">
    <source>
        <dbReference type="SAM" id="Phobius"/>
    </source>
</evidence>
<feature type="chain" id="PRO_5040367431" description="Extracellular membrane protein CFEM domain-containing protein" evidence="2">
    <location>
        <begin position="20"/>
        <end position="249"/>
    </location>
</feature>
<gene>
    <name evidence="3" type="ORF">EJ04DRAFT_565037</name>
</gene>
<evidence type="ECO:0008006" key="5">
    <source>
        <dbReference type="Google" id="ProtNLM"/>
    </source>
</evidence>
<organism evidence="3 4">
    <name type="scientific">Polyplosphaeria fusca</name>
    <dbReference type="NCBI Taxonomy" id="682080"/>
    <lineage>
        <taxon>Eukaryota</taxon>
        <taxon>Fungi</taxon>
        <taxon>Dikarya</taxon>
        <taxon>Ascomycota</taxon>
        <taxon>Pezizomycotina</taxon>
        <taxon>Dothideomycetes</taxon>
        <taxon>Pleosporomycetidae</taxon>
        <taxon>Pleosporales</taxon>
        <taxon>Tetraplosphaeriaceae</taxon>
        <taxon>Polyplosphaeria</taxon>
    </lineage>
</organism>
<keyword evidence="2" id="KW-0732">Signal</keyword>
<comment type="caution">
    <text evidence="3">The sequence shown here is derived from an EMBL/GenBank/DDBJ whole genome shotgun (WGS) entry which is preliminary data.</text>
</comment>
<keyword evidence="1" id="KW-0472">Membrane</keyword>
<evidence type="ECO:0000256" key="2">
    <source>
        <dbReference type="SAM" id="SignalP"/>
    </source>
</evidence>